<feature type="transmembrane region" description="Helical" evidence="1">
    <location>
        <begin position="40"/>
        <end position="61"/>
    </location>
</feature>
<evidence type="ECO:0000313" key="2">
    <source>
        <dbReference type="EMBL" id="WOS95854.1"/>
    </source>
</evidence>
<proteinExistence type="predicted"/>
<sequence>MGEIVIKKSKKKVTMLILFSIAFIGLSVFILLYGLNKESLLLSIIGGAGIGFSIAGLIATIKMYRSGDTLLVINDKGFYDYSSLMATNDQLIEWSEVSQIQHAEMSGQQFVNVQLKNPDETLRNLSDFAKKMAKANENMGLPGINVNANIAVGYDATELVELMNSYLKQANN</sequence>
<dbReference type="KEGG" id="nmy:CJ229_007095"/>
<gene>
    <name evidence="2" type="ORF">CJ229_007095</name>
</gene>
<protein>
    <submittedName>
        <fullName evidence="2">STM3941 family protein</fullName>
    </submittedName>
</protein>
<reference evidence="3" key="1">
    <citation type="submission" date="2017-09" db="EMBL/GenBank/DDBJ databases">
        <title>Bacterial strain isolated from the female urinary microbiota.</title>
        <authorList>
            <person name="Thomas-White K."/>
            <person name="Kumar N."/>
            <person name="Forster S."/>
            <person name="Putonti C."/>
            <person name="Lawley T."/>
            <person name="Wolfe A.J."/>
        </authorList>
    </citation>
    <scope>NUCLEOTIDE SEQUENCE [LARGE SCALE GENOMIC DNA]</scope>
    <source>
        <strain evidence="3">UMB0959</strain>
    </source>
</reference>
<keyword evidence="1" id="KW-0472">Membrane</keyword>
<dbReference type="AlphaFoldDB" id="A0AAF1BMA8"/>
<keyword evidence="1" id="KW-0812">Transmembrane</keyword>
<accession>A0AAF1BMA8</accession>
<dbReference type="InterPro" id="IPR048136">
    <property type="entry name" value="STM3941-like"/>
</dbReference>
<organism evidence="2 3">
    <name type="scientific">Nosocomiicoccus massiliensis</name>
    <dbReference type="NCBI Taxonomy" id="1232430"/>
    <lineage>
        <taxon>Bacteria</taxon>
        <taxon>Bacillati</taxon>
        <taxon>Bacillota</taxon>
        <taxon>Bacilli</taxon>
        <taxon>Bacillales</taxon>
        <taxon>Staphylococcaceae</taxon>
        <taxon>Nosocomiicoccus</taxon>
    </lineage>
</organism>
<name>A0AAF1BMA8_9STAP</name>
<evidence type="ECO:0000256" key="1">
    <source>
        <dbReference type="SAM" id="Phobius"/>
    </source>
</evidence>
<evidence type="ECO:0000313" key="3">
    <source>
        <dbReference type="Proteomes" id="UP000243626"/>
    </source>
</evidence>
<dbReference type="Proteomes" id="UP000243626">
    <property type="component" value="Chromosome"/>
</dbReference>
<dbReference type="RefSeq" id="WP_068130272.1">
    <property type="nucleotide sequence ID" value="NZ_CP136964.1"/>
</dbReference>
<feature type="transmembrane region" description="Helical" evidence="1">
    <location>
        <begin position="12"/>
        <end position="34"/>
    </location>
</feature>
<keyword evidence="3" id="KW-1185">Reference proteome</keyword>
<keyword evidence="1" id="KW-1133">Transmembrane helix</keyword>
<dbReference type="NCBIfam" id="NF041635">
    <property type="entry name" value="STM3941_fam"/>
    <property type="match status" value="1"/>
</dbReference>
<dbReference type="EMBL" id="CP136964">
    <property type="protein sequence ID" value="WOS95854.1"/>
    <property type="molecule type" value="Genomic_DNA"/>
</dbReference>